<feature type="domain" description="NAC" evidence="6">
    <location>
        <begin position="8"/>
        <end position="188"/>
    </location>
</feature>
<evidence type="ECO:0000259" key="6">
    <source>
        <dbReference type="PROSITE" id="PS51005"/>
    </source>
</evidence>
<dbReference type="Proteomes" id="UP000317650">
    <property type="component" value="Chromosome 4"/>
</dbReference>
<evidence type="ECO:0000256" key="2">
    <source>
        <dbReference type="ARBA" id="ARBA00023125"/>
    </source>
</evidence>
<dbReference type="PROSITE" id="PS51005">
    <property type="entry name" value="NAC"/>
    <property type="match status" value="1"/>
</dbReference>
<keyword evidence="2" id="KW-0238">DNA-binding</keyword>
<keyword evidence="1" id="KW-0805">Transcription regulation</keyword>
<dbReference type="GO" id="GO:0006355">
    <property type="term" value="P:regulation of DNA-templated transcription"/>
    <property type="evidence" value="ECO:0007669"/>
    <property type="project" value="InterPro"/>
</dbReference>
<dbReference type="GO" id="GO:0003677">
    <property type="term" value="F:DNA binding"/>
    <property type="evidence" value="ECO:0007669"/>
    <property type="project" value="UniProtKB-KW"/>
</dbReference>
<evidence type="ECO:0000313" key="8">
    <source>
        <dbReference type="Proteomes" id="UP000317650"/>
    </source>
</evidence>
<dbReference type="SUPFAM" id="SSF101941">
    <property type="entry name" value="NAC domain"/>
    <property type="match status" value="1"/>
</dbReference>
<dbReference type="InterPro" id="IPR036093">
    <property type="entry name" value="NAC_dom_sf"/>
</dbReference>
<accession>A0A4S8KFQ4</accession>
<reference evidence="7 8" key="1">
    <citation type="journal article" date="2019" name="Nat. Plants">
        <title>Genome sequencing of Musa balbisiana reveals subgenome evolution and function divergence in polyploid bananas.</title>
        <authorList>
            <person name="Yao X."/>
        </authorList>
    </citation>
    <scope>NUCLEOTIDE SEQUENCE [LARGE SCALE GENOMIC DNA]</scope>
    <source>
        <strain evidence="8">cv. DH-PKW</strain>
        <tissue evidence="7">Leaves</tissue>
    </source>
</reference>
<keyword evidence="8" id="KW-1185">Reference proteome</keyword>
<proteinExistence type="predicted"/>
<dbReference type="Pfam" id="PF02365">
    <property type="entry name" value="NAM"/>
    <property type="match status" value="1"/>
</dbReference>
<evidence type="ECO:0000256" key="5">
    <source>
        <dbReference type="SAM" id="MobiDB-lite"/>
    </source>
</evidence>
<name>A0A4S8KFQ4_MUSBA</name>
<dbReference type="Gene3D" id="2.170.150.80">
    <property type="entry name" value="NAC domain"/>
    <property type="match status" value="1"/>
</dbReference>
<organism evidence="7 8">
    <name type="scientific">Musa balbisiana</name>
    <name type="common">Banana</name>
    <dbReference type="NCBI Taxonomy" id="52838"/>
    <lineage>
        <taxon>Eukaryota</taxon>
        <taxon>Viridiplantae</taxon>
        <taxon>Streptophyta</taxon>
        <taxon>Embryophyta</taxon>
        <taxon>Tracheophyta</taxon>
        <taxon>Spermatophyta</taxon>
        <taxon>Magnoliopsida</taxon>
        <taxon>Liliopsida</taxon>
        <taxon>Zingiberales</taxon>
        <taxon>Musaceae</taxon>
        <taxon>Musa</taxon>
    </lineage>
</organism>
<dbReference type="EMBL" id="PYDT01000001">
    <property type="protein sequence ID" value="THU74142.1"/>
    <property type="molecule type" value="Genomic_DNA"/>
</dbReference>
<evidence type="ECO:0000256" key="1">
    <source>
        <dbReference type="ARBA" id="ARBA00023015"/>
    </source>
</evidence>
<evidence type="ECO:0000256" key="4">
    <source>
        <dbReference type="ARBA" id="ARBA00023242"/>
    </source>
</evidence>
<evidence type="ECO:0000313" key="7">
    <source>
        <dbReference type="EMBL" id="THU74142.1"/>
    </source>
</evidence>
<dbReference type="AlphaFoldDB" id="A0A4S8KFQ4"/>
<dbReference type="PANTHER" id="PTHR31744">
    <property type="entry name" value="PROTEIN CUP-SHAPED COTYLEDON 2-RELATED"/>
    <property type="match status" value="1"/>
</dbReference>
<dbReference type="STRING" id="52838.A0A4S8KFQ4"/>
<keyword evidence="3" id="KW-0804">Transcription</keyword>
<keyword evidence="4" id="KW-0539">Nucleus</keyword>
<comment type="caution">
    <text evidence="7">The sequence shown here is derived from an EMBL/GenBank/DDBJ whole genome shotgun (WGS) entry which is preliminary data.</text>
</comment>
<sequence>MEDEDVVPLPGFRFRPTDEEIVGFYLRRKVDEKPLSVEVIKEMDIYKYDPWDLPSKSNPCFPHRDCVGSHKLRVVVGFAEVRSTGCEEYFFCRRGRKYKNSIRPNRVAGSGFWKATGVDRPIYAAGNSGDCIGLKKSLRSGHLRVAFRGMANPSRKRHHEDKQAEKNAEHTKVGMAEFELRLNVDNNT</sequence>
<protein>
    <recommendedName>
        <fullName evidence="6">NAC domain-containing protein</fullName>
    </recommendedName>
</protein>
<dbReference type="PANTHER" id="PTHR31744:SF65">
    <property type="entry name" value="TRANSCRIPTION FACTOR JUNGBRUNNEN 1"/>
    <property type="match status" value="1"/>
</dbReference>
<dbReference type="InterPro" id="IPR003441">
    <property type="entry name" value="NAC-dom"/>
</dbReference>
<feature type="region of interest" description="Disordered" evidence="5">
    <location>
        <begin position="150"/>
        <end position="170"/>
    </location>
</feature>
<evidence type="ECO:0000256" key="3">
    <source>
        <dbReference type="ARBA" id="ARBA00023163"/>
    </source>
</evidence>
<feature type="compositionally biased region" description="Basic and acidic residues" evidence="5">
    <location>
        <begin position="160"/>
        <end position="170"/>
    </location>
</feature>
<gene>
    <name evidence="7" type="ORF">C4D60_Mb04t30220</name>
</gene>